<keyword evidence="3" id="KW-1185">Reference proteome</keyword>
<gene>
    <name evidence="2" type="ORF">GCM10010913_25870</name>
</gene>
<sequence>MEAKQRIPLFPEQITAQSDIYKFNVSSYGQLGDRFTVRDRKGELLQLHSEDLGNVWTPLWYWSKDAVLMEPPNEPRLVTLTDRAKLVLAPNSSIAWDNRKDASVWVAVAQWKSWAGVLVGPEPWQQDGEIYQPILLWVQKQDIASEEPLPPSGLFAQDSRISTDRFRSMTSGLLVPGMDRASVQKLLGAPLFTEISENLQMIDGQPMQLGETWRYERSDGHFLVSFSDEGKLERTSWIFSGTGQAQTIYSGAESRFSYKFLNTPLPKTLPLKQVWRQQGDLDFAYLLAATPRELLVLGDDGGFSGMHHNSHLYAISRADGRKLWQVEAGFGTLQVEVAESGDRVTVLTDYNPQAKRYENRLQQIRLSDGKILWGLVPEEDVRMGMWLARHSVILLSSPDSVTQKPATTELSVLDHNTGKLKWKRKVAPEARVLNEGGADPYVLVRDDEALKAYDPESGQVMWSVKLQGKLSGPIDYDIYYPGGIRSGPFAEPDPDRWFLLGDRWVRLNMQTGSSLAEYPAVPGEPFEVIDGRYLLVQRLMRPKVSGDRLQSGETAGNRLIPDYEKNNPQYESVLYDTERRTELWSISGKAAKGVIAGDMLYLLRDGAPTAIELKSGRLIWKMKETADVPENMDSCAGGGYIVLRDDLLLPYGANLLVIDRSNGSLLGRIPDLLMGYAELREDVSRKGTMNRSGDELYVGTANGAMVRFSIRELEQELAP</sequence>
<dbReference type="SMART" id="SM00564">
    <property type="entry name" value="PQQ"/>
    <property type="match status" value="3"/>
</dbReference>
<dbReference type="InterPro" id="IPR002372">
    <property type="entry name" value="PQQ_rpt_dom"/>
</dbReference>
<dbReference type="Pfam" id="PF13360">
    <property type="entry name" value="PQQ_2"/>
    <property type="match status" value="2"/>
</dbReference>
<feature type="domain" description="Pyrrolo-quinoline quinone repeat" evidence="1">
    <location>
        <begin position="573"/>
        <end position="712"/>
    </location>
</feature>
<dbReference type="InterPro" id="IPR018391">
    <property type="entry name" value="PQQ_b-propeller_rpt"/>
</dbReference>
<dbReference type="Gene3D" id="2.130.10.10">
    <property type="entry name" value="YVTN repeat-like/Quinoprotein amine dehydrogenase"/>
    <property type="match status" value="1"/>
</dbReference>
<proteinExistence type="predicted"/>
<reference evidence="3" key="1">
    <citation type="journal article" date="2019" name="Int. J. Syst. Evol. Microbiol.">
        <title>The Global Catalogue of Microorganisms (GCM) 10K type strain sequencing project: providing services to taxonomists for standard genome sequencing and annotation.</title>
        <authorList>
            <consortium name="The Broad Institute Genomics Platform"/>
            <consortium name="The Broad Institute Genome Sequencing Center for Infectious Disease"/>
            <person name="Wu L."/>
            <person name="Ma J."/>
        </authorList>
    </citation>
    <scope>NUCLEOTIDE SEQUENCE [LARGE SCALE GENOMIC DNA]</scope>
    <source>
        <strain evidence="3">CGMCC 1.15420</strain>
    </source>
</reference>
<comment type="caution">
    <text evidence="2">The sequence shown here is derived from an EMBL/GenBank/DDBJ whole genome shotgun (WGS) entry which is preliminary data.</text>
</comment>
<dbReference type="Proteomes" id="UP000608420">
    <property type="component" value="Unassembled WGS sequence"/>
</dbReference>
<protein>
    <recommendedName>
        <fullName evidence="1">Pyrrolo-quinoline quinone repeat domain-containing protein</fullName>
    </recommendedName>
</protein>
<evidence type="ECO:0000313" key="3">
    <source>
        <dbReference type="Proteomes" id="UP000608420"/>
    </source>
</evidence>
<name>A0ABQ1VWX5_9BACL</name>
<accession>A0ABQ1VWX5</accession>
<evidence type="ECO:0000313" key="2">
    <source>
        <dbReference type="EMBL" id="GGG02952.1"/>
    </source>
</evidence>
<dbReference type="EMBL" id="BMIW01000017">
    <property type="protein sequence ID" value="GGG02952.1"/>
    <property type="molecule type" value="Genomic_DNA"/>
</dbReference>
<dbReference type="PANTHER" id="PTHR34512">
    <property type="entry name" value="CELL SURFACE PROTEIN"/>
    <property type="match status" value="1"/>
</dbReference>
<dbReference type="InterPro" id="IPR011047">
    <property type="entry name" value="Quinoprotein_ADH-like_sf"/>
</dbReference>
<evidence type="ECO:0000259" key="1">
    <source>
        <dbReference type="Pfam" id="PF13360"/>
    </source>
</evidence>
<dbReference type="PANTHER" id="PTHR34512:SF30">
    <property type="entry name" value="OUTER MEMBRANE PROTEIN ASSEMBLY FACTOR BAMB"/>
    <property type="match status" value="1"/>
</dbReference>
<dbReference type="InterPro" id="IPR015943">
    <property type="entry name" value="WD40/YVTN_repeat-like_dom_sf"/>
</dbReference>
<feature type="domain" description="Pyrrolo-quinoline quinone repeat" evidence="1">
    <location>
        <begin position="409"/>
        <end position="473"/>
    </location>
</feature>
<dbReference type="SUPFAM" id="SSF50998">
    <property type="entry name" value="Quinoprotein alcohol dehydrogenase-like"/>
    <property type="match status" value="1"/>
</dbReference>
<organism evidence="2 3">
    <name type="scientific">Paenibacillus aceti</name>
    <dbReference type="NCBI Taxonomy" id="1820010"/>
    <lineage>
        <taxon>Bacteria</taxon>
        <taxon>Bacillati</taxon>
        <taxon>Bacillota</taxon>
        <taxon>Bacilli</taxon>
        <taxon>Bacillales</taxon>
        <taxon>Paenibacillaceae</taxon>
        <taxon>Paenibacillus</taxon>
    </lineage>
</organism>